<accession>A0A2N5M4J9</accession>
<comment type="caution">
    <text evidence="1">The sequence shown here is derived from an EMBL/GenBank/DDBJ whole genome shotgun (WGS) entry which is preliminary data.</text>
</comment>
<reference evidence="1 2" key="1">
    <citation type="submission" date="2017-11" db="EMBL/GenBank/DDBJ databases">
        <title>Comparitive Functional Genomics of Dry Heat Resistant strains isolated from the Viking Spacecraft.</title>
        <authorList>
            <person name="Seuylemezian A."/>
            <person name="Cooper K."/>
            <person name="Vaishampayan P."/>
        </authorList>
    </citation>
    <scope>NUCLEOTIDE SEQUENCE [LARGE SCALE GENOMIC DNA]</scope>
    <source>
        <strain evidence="1 2">V1-29</strain>
    </source>
</reference>
<organism evidence="1 2">
    <name type="scientific">Peribacillus deserti</name>
    <dbReference type="NCBI Taxonomy" id="673318"/>
    <lineage>
        <taxon>Bacteria</taxon>
        <taxon>Bacillati</taxon>
        <taxon>Bacillota</taxon>
        <taxon>Bacilli</taxon>
        <taxon>Bacillales</taxon>
        <taxon>Bacillaceae</taxon>
        <taxon>Peribacillus</taxon>
    </lineage>
</organism>
<evidence type="ECO:0000313" key="1">
    <source>
        <dbReference type="EMBL" id="PLT29289.1"/>
    </source>
</evidence>
<dbReference type="RefSeq" id="WP_101643251.1">
    <property type="nucleotide sequence ID" value="NZ_PGUY01000043.1"/>
</dbReference>
<evidence type="ECO:0000313" key="2">
    <source>
        <dbReference type="Proteomes" id="UP000234748"/>
    </source>
</evidence>
<proteinExistence type="predicted"/>
<dbReference type="OrthoDB" id="1736267at2"/>
<sequence>MDFCIKVEKALENQIIIESPAELGEQVLSLLLKEGYTLTEFLSEAIGRSANSGFVLKNPDMKYYSLMILAQKKEADISDIANCIHGNFGGYLSLPWRKLFNII</sequence>
<protein>
    <submittedName>
        <fullName evidence="1">Uncharacterized protein</fullName>
    </submittedName>
</protein>
<dbReference type="Proteomes" id="UP000234748">
    <property type="component" value="Unassembled WGS sequence"/>
</dbReference>
<name>A0A2N5M4J9_9BACI</name>
<dbReference type="EMBL" id="PGUY01000043">
    <property type="protein sequence ID" value="PLT29289.1"/>
    <property type="molecule type" value="Genomic_DNA"/>
</dbReference>
<gene>
    <name evidence="1" type="ORF">CUU66_14080</name>
</gene>
<keyword evidence="2" id="KW-1185">Reference proteome</keyword>
<dbReference type="AlphaFoldDB" id="A0A2N5M4J9"/>